<evidence type="ECO:0000259" key="9">
    <source>
        <dbReference type="Pfam" id="PF13448"/>
    </source>
</evidence>
<evidence type="ECO:0000256" key="7">
    <source>
        <dbReference type="SAM" id="MobiDB-lite"/>
    </source>
</evidence>
<evidence type="ECO:0000256" key="1">
    <source>
        <dbReference type="ARBA" id="ARBA00011073"/>
    </source>
</evidence>
<evidence type="ECO:0000256" key="4">
    <source>
        <dbReference type="ARBA" id="ARBA00022825"/>
    </source>
</evidence>
<keyword evidence="6" id="KW-0175">Coiled coil</keyword>
<evidence type="ECO:0000259" key="8">
    <source>
        <dbReference type="Pfam" id="PF00082"/>
    </source>
</evidence>
<feature type="compositionally biased region" description="Acidic residues" evidence="7">
    <location>
        <begin position="508"/>
        <end position="517"/>
    </location>
</feature>
<proteinExistence type="inferred from homology"/>
<keyword evidence="3 5" id="KW-0378">Hydrolase</keyword>
<gene>
    <name evidence="10" type="ORF">NIES2119_30170</name>
</gene>
<evidence type="ECO:0000256" key="5">
    <source>
        <dbReference type="PROSITE-ProRule" id="PRU01240"/>
    </source>
</evidence>
<dbReference type="Pfam" id="PF00082">
    <property type="entry name" value="Peptidase_S8"/>
    <property type="match status" value="3"/>
</dbReference>
<keyword evidence="4 5" id="KW-0720">Serine protease</keyword>
<dbReference type="PANTHER" id="PTHR43806:SF11">
    <property type="entry name" value="CEREVISIN-RELATED"/>
    <property type="match status" value="1"/>
</dbReference>
<feature type="region of interest" description="Disordered" evidence="7">
    <location>
        <begin position="484"/>
        <end position="580"/>
    </location>
</feature>
<dbReference type="InterPro" id="IPR015500">
    <property type="entry name" value="Peptidase_S8_subtilisin-rel"/>
</dbReference>
<feature type="domain" description="Peptidase S8/S53" evidence="8">
    <location>
        <begin position="1070"/>
        <end position="1276"/>
    </location>
</feature>
<dbReference type="Pfam" id="PF13448">
    <property type="entry name" value="DUF4114"/>
    <property type="match status" value="1"/>
</dbReference>
<feature type="active site" description="Charge relay system" evidence="5">
    <location>
        <position position="1115"/>
    </location>
</feature>
<feature type="compositionally biased region" description="Acidic residues" evidence="7">
    <location>
        <begin position="179"/>
        <end position="196"/>
    </location>
</feature>
<feature type="domain" description="Peptidase S8/S53" evidence="8">
    <location>
        <begin position="767"/>
        <end position="1038"/>
    </location>
</feature>
<accession>A0A1U7I3V9</accession>
<dbReference type="CDD" id="cd00306">
    <property type="entry name" value="Peptidases_S8_S53"/>
    <property type="match status" value="1"/>
</dbReference>
<feature type="compositionally biased region" description="Basic and acidic residues" evidence="7">
    <location>
        <begin position="518"/>
        <end position="528"/>
    </location>
</feature>
<evidence type="ECO:0000313" key="11">
    <source>
        <dbReference type="Proteomes" id="UP000185860"/>
    </source>
</evidence>
<evidence type="ECO:0008006" key="12">
    <source>
        <dbReference type="Google" id="ProtNLM"/>
    </source>
</evidence>
<dbReference type="PANTHER" id="PTHR43806">
    <property type="entry name" value="PEPTIDASE S8"/>
    <property type="match status" value="1"/>
</dbReference>
<comment type="caution">
    <text evidence="5">Lacks conserved residue(s) required for the propagation of feature annotation.</text>
</comment>
<dbReference type="InterPro" id="IPR036852">
    <property type="entry name" value="Peptidase_S8/S53_dom_sf"/>
</dbReference>
<evidence type="ECO:0000256" key="6">
    <source>
        <dbReference type="SAM" id="Coils"/>
    </source>
</evidence>
<evidence type="ECO:0000256" key="2">
    <source>
        <dbReference type="ARBA" id="ARBA00022670"/>
    </source>
</evidence>
<dbReference type="GO" id="GO:0006508">
    <property type="term" value="P:proteolysis"/>
    <property type="evidence" value="ECO:0007669"/>
    <property type="project" value="UniProtKB-KW"/>
</dbReference>
<dbReference type="InterPro" id="IPR000209">
    <property type="entry name" value="Peptidase_S8/S53_dom"/>
</dbReference>
<feature type="active site" description="Charge relay system" evidence="5">
    <location>
        <position position="1077"/>
    </location>
</feature>
<organism evidence="10 11">
    <name type="scientific">[Phormidium ambiguum] IAM M-71</name>
    <dbReference type="NCBI Taxonomy" id="454136"/>
    <lineage>
        <taxon>Bacteria</taxon>
        <taxon>Bacillati</taxon>
        <taxon>Cyanobacteriota</taxon>
        <taxon>Cyanophyceae</taxon>
        <taxon>Oscillatoriophycideae</taxon>
        <taxon>Aerosakkonematales</taxon>
        <taxon>Aerosakkonemataceae</taxon>
        <taxon>Floridanema</taxon>
    </lineage>
</organism>
<feature type="coiled-coil region" evidence="6">
    <location>
        <begin position="1947"/>
        <end position="1992"/>
    </location>
</feature>
<evidence type="ECO:0000313" key="10">
    <source>
        <dbReference type="EMBL" id="OKH30842.1"/>
    </source>
</evidence>
<reference evidence="10 11" key="1">
    <citation type="submission" date="2016-11" db="EMBL/GenBank/DDBJ databases">
        <title>Draft Genome Sequences of Nine Cyanobacterial Strains from Diverse Habitats.</title>
        <authorList>
            <person name="Zhu T."/>
            <person name="Hou S."/>
            <person name="Lu X."/>
            <person name="Hess W.R."/>
        </authorList>
    </citation>
    <scope>NUCLEOTIDE SEQUENCE [LARGE SCALE GENOMIC DNA]</scope>
    <source>
        <strain evidence="10 11">IAM M-71</strain>
    </source>
</reference>
<sequence length="2127" mass="228346">MKWLTGYSKKREVAKGFSNQQSRQTAQTFILEPILTPSGILDGGDDTPDPLTIDWETNTLPEVDTVDNDVAQSDISETNDDFDADINQNEIANNTLETDISDEDLETVDFIENLDNPETESDEVPPQEANESETLPVDSPKETTDSDIELSATANNENAEEIDNTKVEITNDSDTKIDETDDSEQVIAETETDSNEELSISDSANEVNETDSTLTGGETDETPATIVDDLSVSEPNFDYDSGVFTVGETGEVGIDFLFDGGKYKGELAIFSLDGMDEFEPGSQEFIQEAVSRSLSNSELGHVVISDASEGAKFSGNLGEANFNSGTYSGVKTFAMRPGDTFAVMLIPNGKVEQVFNNPAISGALRPLFSLVTFNPNDAFHVGQIADVTGDGNTFVMEDVRVDSGSDRDYNDIIFQVRGATAKAALMDDVVADGKDWRGSDLGQALIAYAEPYIEAEIVDDVELIDEEISVDDLILHYEVVENPSDESLPVNDNQEVSDEPIDEKVAEDSQEVSDESTEEKVVVDKPELSDEEVEEIRADSEIDEKEIVSSSPAEDVVSDGLEDDRTLESVSPTSANNENDAVDAFAESDEVIEVTDSQITTKPVDVEDTVTKDKIEEVVSREENAIASSTITTTQIKTEVAEIKPAVTVNNSSPTVVEEVAVENVSTSTLTPVVAETKNVDSVGELKADSSIIKTVETGNGGTQTNVINSDVVVTENKIAFNSPITSTAETTSAVTVTETQNPAVITPLPAVSAKPPIQFEFPQENQPLVGIIDKGFSANNPDIDYSRIILGQDRVDGDANPLVVAGEGDTSGTSTLGIIGATQNNKIGINGINDDAPLWVGRAEVNSDQWAQSLMEFVDGAKTSKQPNAVVNLSFNLTNPDGTHRFELTGAERAALAYAQQHNVLIVASAGDNPGEMSAVGQASLEFDNIVTVGSAERVNNSVALSKAYDRAKYSGSGYALDIVAPGGTDEKPITVTSGNGVAKEFGTLVATAKVGGAASQVWAANPDLSYRQVIDILKRTATDLKTPNWDLETGAGLLNIAAAVHLAKVTPAIDVDVPVRYDFKKSDQPLIGIIDTGFNGKNPDIDYSRIISGRDLVDGDTNPLLETGQGNEHGTHVLGIIGATQSNGIGIDGMNDDAPIWLGRAVGSGKWAESLREFVNAAKASSQPNAVVNLSFDLTQINPDGSVTTRYELTPQEREALEYARQNGMMVVVAAGNDGGTMSALGQASQEFDNLITVGSVDDNGQRAAYASFGYGLDLVARGGSEDNQILATVGDGNDLKMLMGEEELPDDEMSVNLINAFENYLPGFKDAPEIDEDEDLSDFTPEEREAYEQATREIDASLSEYLAEATQKIAIEYAEGYVATQVEALESFVEAFDEDMPDVLMKAQELLQQSGFSADIKLDENEFDFAVPLDFGIGGMAGTSVAAAKVTGIVSQVWAANPDLSYVQVKEILKKTAVDLGQTGWDLETGAGLVNTAAAIDLARKTVPEAYQPQPIQSPTTWSGQDKVIPSERPVAVSVPPFTGRVMGAGYVTTVGFQRIRSGPGTGYAEVGQKYPGEAITFDAYENNGGLYSDPYVASSSRWYKIAGTNNWMWAGYIDNSPELAEQERQRQEAIRRAEEEARRAEEEARRAEEELRRIEEELRRAEEEARRRAEEEARQRQEQLQKAVQQVQSKLGSLGAPIGSSLSNGVSVYTFDKGSLLIQADGRFSFYENPENVTAEGLIINRPYVIDKFLGSEDPWKNSLEQTAFLLSGGTKNLGVQDLLSGIGRKLAYSATSPGENGFLLPRWGSFSKSLDDGLGLFAKTSQQWDDIFASSTAKLFRINPTTKFGTLYTKAAKNAGVFGAVLGLAPLAYEYFSKSDPEEKQKVLVKGAFDTAGTLAGAALFSLIPVPGATLVGGFVGGWLGSMAGDWVNENGASTGKAIVDAIGIGVSAVSSFGSNTVELLKQKAKAAKEKAQTTLQQAKAAYQTAQAAVQTAKAAYQTFKQETQQKVTQIVQQSKQKIQQEAQRVAQVVAQTSQKVGQKVAQTVVNYAKKAVNTVTNIINGGKQFVTNMVNTGKQIVNNIVDTGKKAYQAAKTFVTNTYETGKKVVAETAKVVNNAVNTVANTVSNGWNKAKSLFGW</sequence>
<dbReference type="SUPFAM" id="SSF52743">
    <property type="entry name" value="Subtilisin-like"/>
    <property type="match status" value="2"/>
</dbReference>
<dbReference type="Gene3D" id="3.40.50.200">
    <property type="entry name" value="Peptidase S8/S53 domain"/>
    <property type="match status" value="3"/>
</dbReference>
<feature type="active site" description="Charge relay system" evidence="5">
    <location>
        <position position="1427"/>
    </location>
</feature>
<feature type="coiled-coil region" evidence="6">
    <location>
        <begin position="1607"/>
        <end position="1678"/>
    </location>
</feature>
<evidence type="ECO:0000256" key="3">
    <source>
        <dbReference type="ARBA" id="ARBA00022801"/>
    </source>
</evidence>
<dbReference type="STRING" id="454136.NIES2119_30170"/>
<name>A0A1U7I3V9_9CYAN</name>
<protein>
    <recommendedName>
        <fullName evidence="12">DUF4114 domain-containing protein</fullName>
    </recommendedName>
</protein>
<feature type="region of interest" description="Disordered" evidence="7">
    <location>
        <begin position="110"/>
        <end position="222"/>
    </location>
</feature>
<comment type="caution">
    <text evidence="10">The sequence shown here is derived from an EMBL/GenBank/DDBJ whole genome shotgun (WGS) entry which is preliminary data.</text>
</comment>
<dbReference type="InterPro" id="IPR025193">
    <property type="entry name" value="DUF4114"/>
</dbReference>
<dbReference type="GO" id="GO:0004252">
    <property type="term" value="F:serine-type endopeptidase activity"/>
    <property type="evidence" value="ECO:0007669"/>
    <property type="project" value="UniProtKB-UniRule"/>
</dbReference>
<comment type="similarity">
    <text evidence="1 5">Belongs to the peptidase S8 family.</text>
</comment>
<dbReference type="InterPro" id="IPR050131">
    <property type="entry name" value="Peptidase_S8_subtilisin-like"/>
</dbReference>
<dbReference type="PRINTS" id="PR00723">
    <property type="entry name" value="SUBTILISIN"/>
</dbReference>
<dbReference type="Proteomes" id="UP000185860">
    <property type="component" value="Unassembled WGS sequence"/>
</dbReference>
<feature type="compositionally biased region" description="Polar residues" evidence="7">
    <location>
        <begin position="568"/>
        <end position="579"/>
    </location>
</feature>
<dbReference type="RefSeq" id="WP_073597188.1">
    <property type="nucleotide sequence ID" value="NZ_MRCE01000058.1"/>
</dbReference>
<feature type="domain" description="Peptidase S8/S53" evidence="8">
    <location>
        <begin position="1408"/>
        <end position="1475"/>
    </location>
</feature>
<feature type="compositionally biased region" description="Polar residues" evidence="7">
    <location>
        <begin position="197"/>
        <end position="216"/>
    </location>
</feature>
<feature type="domain" description="DUF4114" evidence="9">
    <location>
        <begin position="335"/>
        <end position="418"/>
    </location>
</feature>
<dbReference type="PROSITE" id="PS51892">
    <property type="entry name" value="SUBTILASE"/>
    <property type="match status" value="2"/>
</dbReference>
<feature type="compositionally biased region" description="Acidic residues" evidence="7">
    <location>
        <begin position="115"/>
        <end position="125"/>
    </location>
</feature>
<keyword evidence="2 5" id="KW-0645">Protease</keyword>
<dbReference type="EMBL" id="MRCE01000058">
    <property type="protein sequence ID" value="OKH30842.1"/>
    <property type="molecule type" value="Genomic_DNA"/>
</dbReference>